<proteinExistence type="predicted"/>
<comment type="caution">
    <text evidence="2">The sequence shown here is derived from an EMBL/GenBank/DDBJ whole genome shotgun (WGS) entry which is preliminary data.</text>
</comment>
<keyword evidence="3" id="KW-1185">Reference proteome</keyword>
<feature type="signal peptide" evidence="1">
    <location>
        <begin position="1"/>
        <end position="29"/>
    </location>
</feature>
<dbReference type="Proteomes" id="UP001176960">
    <property type="component" value="Unassembled WGS sequence"/>
</dbReference>
<evidence type="ECO:0000256" key="1">
    <source>
        <dbReference type="SAM" id="SignalP"/>
    </source>
</evidence>
<keyword evidence="1" id="KW-0732">Signal</keyword>
<organism evidence="2 3">
    <name type="scientific">Brytella acorum</name>
    <dbReference type="NCBI Taxonomy" id="2959299"/>
    <lineage>
        <taxon>Bacteria</taxon>
        <taxon>Pseudomonadati</taxon>
        <taxon>Pseudomonadota</taxon>
        <taxon>Alphaproteobacteria</taxon>
        <taxon>Acetobacterales</taxon>
        <taxon>Acetobacteraceae</taxon>
        <taxon>Brytella</taxon>
    </lineage>
</organism>
<accession>A0AA35V8S4</accession>
<dbReference type="EMBL" id="CATKSH010000003">
    <property type="protein sequence ID" value="CAI9119882.1"/>
    <property type="molecule type" value="Genomic_DNA"/>
</dbReference>
<feature type="chain" id="PRO_5041348117" evidence="1">
    <location>
        <begin position="30"/>
        <end position="215"/>
    </location>
</feature>
<name>A0AA35V8S4_9PROT</name>
<dbReference type="AlphaFoldDB" id="A0AA35V8S4"/>
<dbReference type="RefSeq" id="WP_289840877.1">
    <property type="nucleotide sequence ID" value="NZ_CATKSH010000003.1"/>
</dbReference>
<reference evidence="2" key="1">
    <citation type="submission" date="2023-03" db="EMBL/GenBank/DDBJ databases">
        <authorList>
            <person name="Cleenwerck I."/>
        </authorList>
    </citation>
    <scope>NUCLEOTIDE SEQUENCE</scope>
    <source>
        <strain evidence="2">LMG 32879</strain>
    </source>
</reference>
<protein>
    <submittedName>
        <fullName evidence="2">Preprotein translocase subunit YajC</fullName>
    </submittedName>
</protein>
<evidence type="ECO:0000313" key="3">
    <source>
        <dbReference type="Proteomes" id="UP001176960"/>
    </source>
</evidence>
<sequence length="215" mass="22906">MSPSMPLLSPRRLGAVALALGLTLPAADAFLHQARAQAVITGVQTTTATVETVDHDTGTVLLRDAHDNLITVTVPKGTANLPRLQAGDQLGLRFFQTMDAAIARPDSPMPISTLQTSKGYVHRHPHGTLISFLRQRVTIVAIDLQTSTVTFTTADKNTRTVTLHTKAMQALLPGLKSGDEVDVTTMDAISFVVMNRTNTSSVSVTEQKGGVTAPK</sequence>
<gene>
    <name evidence="2" type="ORF">LMG32879_000708</name>
</gene>
<evidence type="ECO:0000313" key="2">
    <source>
        <dbReference type="EMBL" id="CAI9119882.1"/>
    </source>
</evidence>